<dbReference type="SUPFAM" id="SSF53300">
    <property type="entry name" value="vWA-like"/>
    <property type="match status" value="1"/>
</dbReference>
<dbReference type="Proteomes" id="UP000283786">
    <property type="component" value="Chromosome"/>
</dbReference>
<evidence type="ECO:0000313" key="3">
    <source>
        <dbReference type="Proteomes" id="UP000283786"/>
    </source>
</evidence>
<dbReference type="InterPro" id="IPR036465">
    <property type="entry name" value="vWFA_dom_sf"/>
</dbReference>
<evidence type="ECO:0000313" key="2">
    <source>
        <dbReference type="EMBL" id="QPM88994.1"/>
    </source>
</evidence>
<dbReference type="PANTHER" id="PTHR33608:SF12">
    <property type="entry name" value="DUF58 DOMAIN-CONTAINING PROTEIN"/>
    <property type="match status" value="1"/>
</dbReference>
<organism evidence="2 3">
    <name type="scientific">Pseudooceanicola algae</name>
    <dbReference type="NCBI Taxonomy" id="1537215"/>
    <lineage>
        <taxon>Bacteria</taxon>
        <taxon>Pseudomonadati</taxon>
        <taxon>Pseudomonadota</taxon>
        <taxon>Alphaproteobacteria</taxon>
        <taxon>Rhodobacterales</taxon>
        <taxon>Paracoccaceae</taxon>
        <taxon>Pseudooceanicola</taxon>
    </lineage>
</organism>
<gene>
    <name evidence="2" type="ORF">PSAL_001970</name>
</gene>
<dbReference type="AlphaFoldDB" id="A0A418SIA8"/>
<keyword evidence="3" id="KW-1185">Reference proteome</keyword>
<dbReference type="InterPro" id="IPR002881">
    <property type="entry name" value="DUF58"/>
</dbReference>
<feature type="domain" description="DUF58" evidence="1">
    <location>
        <begin position="71"/>
        <end position="282"/>
    </location>
</feature>
<dbReference type="Pfam" id="PF01882">
    <property type="entry name" value="DUF58"/>
    <property type="match status" value="1"/>
</dbReference>
<protein>
    <recommendedName>
        <fullName evidence="1">DUF58 domain-containing protein</fullName>
    </recommendedName>
</protein>
<dbReference type="OrthoDB" id="9776116at2"/>
<accession>A0A418SIA8</accession>
<name>A0A418SIA8_9RHOB</name>
<reference evidence="2 3" key="1">
    <citation type="submission" date="2020-08" db="EMBL/GenBank/DDBJ databases">
        <title>Genome sequence of Rhodobacteraceae bacterium Lw-13e.</title>
        <authorList>
            <person name="Poehlein A."/>
            <person name="Wolter L."/>
            <person name="Daniel R."/>
            <person name="Brinkhoff T."/>
        </authorList>
    </citation>
    <scope>NUCLEOTIDE SEQUENCE [LARGE SCALE GENOMIC DNA]</scope>
    <source>
        <strain evidence="2 3">Lw-13e</strain>
    </source>
</reference>
<proteinExistence type="predicted"/>
<dbReference type="EMBL" id="CP060436">
    <property type="protein sequence ID" value="QPM88994.1"/>
    <property type="molecule type" value="Genomic_DNA"/>
</dbReference>
<dbReference type="PANTHER" id="PTHR33608">
    <property type="entry name" value="BLL2464 PROTEIN"/>
    <property type="match status" value="1"/>
</dbReference>
<evidence type="ECO:0000259" key="1">
    <source>
        <dbReference type="Pfam" id="PF01882"/>
    </source>
</evidence>
<dbReference type="KEGG" id="palw:PSAL_001970"/>
<sequence length="325" mass="35809">MRDRAARIRTGTLPKPRQVSDDPRIHTDLAYLRSLEGPARGLSFLPRQPAQSVLNGRHASRLRGRGLNFEELRDYLPGDDIRAIDWKVTARTGTPHVRVMTEERDRPALIVVDQRMSMFFGTERNMKSATAAEAAAMTAFRILDQGDRVGGIVFGDALLAEIRPQRSRPALNRFLTALSDANGLLHAEAPNVAPIGLTRVLRAVARIARRNHLIVVLSDFDGIDAETEAVVAGLARHNDLILVPVTDPSAGDLPRGLRLIVTDGELQAEIDTDAPEARRGLSQMAEGRLAEVLDWQRRYGMALLPLSAGQETLPQMRRLLGLGPR</sequence>
<dbReference type="RefSeq" id="WP_119838669.1">
    <property type="nucleotide sequence ID" value="NZ_CP060436.1"/>
</dbReference>